<dbReference type="Gene3D" id="3.10.450.40">
    <property type="match status" value="2"/>
</dbReference>
<sequence length="159" mass="18765">MKKIIMLCSFLIVVTFVWQGINFFKTINEPLTEKINIAQSFVKENTTMEAIDAVDFYHGNEAFYIFKGINNEKDDIIIWVPESFDTYIKKHQDEGLSFQDVVDFTNSELNPKEIISIKLGMENLIPLYEIIYKDQQGRYSYYFISFKDGSYLKHYHLKV</sequence>
<evidence type="ECO:0000313" key="3">
    <source>
        <dbReference type="Proteomes" id="UP000180098"/>
    </source>
</evidence>
<dbReference type="SUPFAM" id="SSF54403">
    <property type="entry name" value="Cystatin/monellin"/>
    <property type="match status" value="2"/>
</dbReference>
<dbReference type="OrthoDB" id="2381181at2"/>
<feature type="domain" description="Cell wall elongation regulator TseB-like" evidence="1">
    <location>
        <begin position="41"/>
        <end position="81"/>
    </location>
</feature>
<protein>
    <recommendedName>
        <fullName evidence="1">Cell wall elongation regulator TseB-like domain-containing protein</fullName>
    </recommendedName>
</protein>
<dbReference type="RefSeq" id="WP_071311739.1">
    <property type="nucleotide sequence ID" value="NZ_MLQQ01000001.1"/>
</dbReference>
<proteinExistence type="predicted"/>
<dbReference type="AlphaFoldDB" id="A0A1S2LU16"/>
<organism evidence="2 3">
    <name type="scientific">Anaerobacillus arseniciselenatis</name>
    <dbReference type="NCBI Taxonomy" id="85682"/>
    <lineage>
        <taxon>Bacteria</taxon>
        <taxon>Bacillati</taxon>
        <taxon>Bacillota</taxon>
        <taxon>Bacilli</taxon>
        <taxon>Bacillales</taxon>
        <taxon>Bacillaceae</taxon>
        <taxon>Anaerobacillus</taxon>
    </lineage>
</organism>
<accession>A0A1S2LU16</accession>
<name>A0A1S2LU16_9BACI</name>
<dbReference type="Pfam" id="PF17881">
    <property type="entry name" value="TseB"/>
    <property type="match status" value="1"/>
</dbReference>
<evidence type="ECO:0000259" key="1">
    <source>
        <dbReference type="Pfam" id="PF17881"/>
    </source>
</evidence>
<dbReference type="EMBL" id="MLQQ01000001">
    <property type="protein sequence ID" value="OIJ15814.1"/>
    <property type="molecule type" value="Genomic_DNA"/>
</dbReference>
<dbReference type="InterPro" id="IPR046350">
    <property type="entry name" value="Cystatin_sf"/>
</dbReference>
<dbReference type="InterPro" id="IPR041401">
    <property type="entry name" value="TseB-like_dom"/>
</dbReference>
<dbReference type="Proteomes" id="UP000180098">
    <property type="component" value="Unassembled WGS sequence"/>
</dbReference>
<reference evidence="2 3" key="1">
    <citation type="submission" date="2016-10" db="EMBL/GenBank/DDBJ databases">
        <title>Draft genome sequences of four alkaliphilic bacteria belonging to the Anaerobacillus genus.</title>
        <authorList>
            <person name="Bassil N.M."/>
            <person name="Lloyd J.R."/>
        </authorList>
    </citation>
    <scope>NUCLEOTIDE SEQUENCE [LARGE SCALE GENOMIC DNA]</scope>
    <source>
        <strain evidence="2 3">DSM 15340</strain>
    </source>
</reference>
<evidence type="ECO:0000313" key="2">
    <source>
        <dbReference type="EMBL" id="OIJ15814.1"/>
    </source>
</evidence>
<gene>
    <name evidence="2" type="ORF">BKP35_02145</name>
</gene>
<keyword evidence="3" id="KW-1185">Reference proteome</keyword>
<comment type="caution">
    <text evidence="2">The sequence shown here is derived from an EMBL/GenBank/DDBJ whole genome shotgun (WGS) entry which is preliminary data.</text>
</comment>